<dbReference type="InterPro" id="IPR001451">
    <property type="entry name" value="Hexapep"/>
</dbReference>
<dbReference type="Pfam" id="PF17836">
    <property type="entry name" value="PglD_N"/>
    <property type="match status" value="1"/>
</dbReference>
<dbReference type="Gene3D" id="3.40.50.20">
    <property type="match status" value="1"/>
</dbReference>
<keyword evidence="4" id="KW-1185">Reference proteome</keyword>
<dbReference type="NCBIfam" id="TIGR03570">
    <property type="entry name" value="NeuD_NnaD"/>
    <property type="match status" value="1"/>
</dbReference>
<dbReference type="Gene3D" id="2.160.10.10">
    <property type="entry name" value="Hexapeptide repeat proteins"/>
    <property type="match status" value="1"/>
</dbReference>
<evidence type="ECO:0000313" key="4">
    <source>
        <dbReference type="Proteomes" id="UP000323910"/>
    </source>
</evidence>
<sequence length="211" mass="22365">MNKKPVVLIGGGGHASVLMDILLSEKREVIAVVSPNDISGRNIFKGAKILHSDDEIFQFSHNDIELVNGIGMVPRSTLRKNITETYLRHGYRFSNVIAKNASVASNVLLREGVQILSGAIVNPGAVIGSHSIINTRAVIEHDCLLGDHCFIGPGAVLCGQVKTGESVFVGAGSIIIPSMMLHNNSMVGAGAILVQSLDSGQVCYPVKSVIK</sequence>
<dbReference type="EMBL" id="VTFR01000006">
    <property type="protein sequence ID" value="TYT32250.1"/>
    <property type="molecule type" value="Genomic_DNA"/>
</dbReference>
<evidence type="ECO:0000313" key="3">
    <source>
        <dbReference type="EMBL" id="TYT32250.1"/>
    </source>
</evidence>
<name>A0ABY3P0F3_9ENTR</name>
<dbReference type="RefSeq" id="WP_129035978.1">
    <property type="nucleotide sequence ID" value="NZ_SDDX01000021.1"/>
</dbReference>
<dbReference type="InterPro" id="IPR011004">
    <property type="entry name" value="Trimer_LpxA-like_sf"/>
</dbReference>
<organism evidence="3 4">
    <name type="scientific">Lelliottia nimipressuralis</name>
    <dbReference type="NCBI Taxonomy" id="69220"/>
    <lineage>
        <taxon>Bacteria</taxon>
        <taxon>Pseudomonadati</taxon>
        <taxon>Pseudomonadota</taxon>
        <taxon>Gammaproteobacteria</taxon>
        <taxon>Enterobacterales</taxon>
        <taxon>Enterobacteriaceae</taxon>
        <taxon>Lelliottia</taxon>
    </lineage>
</organism>
<comment type="caution">
    <text evidence="3">The sequence shown here is derived from an EMBL/GenBank/DDBJ whole genome shotgun (WGS) entry which is preliminary data.</text>
</comment>
<evidence type="ECO:0000259" key="2">
    <source>
        <dbReference type="Pfam" id="PF17836"/>
    </source>
</evidence>
<protein>
    <submittedName>
        <fullName evidence="3">Acetyltransferase</fullName>
    </submittedName>
</protein>
<dbReference type="PANTHER" id="PTHR43300:SF7">
    <property type="entry name" value="UDP-N-ACETYLBACILLOSAMINE N-ACETYLTRANSFERASE"/>
    <property type="match status" value="1"/>
</dbReference>
<dbReference type="Proteomes" id="UP000323910">
    <property type="component" value="Unassembled WGS sequence"/>
</dbReference>
<dbReference type="SUPFAM" id="SSF51161">
    <property type="entry name" value="Trimeric LpxA-like enzymes"/>
    <property type="match status" value="1"/>
</dbReference>
<proteinExistence type="inferred from homology"/>
<accession>A0ABY3P0F3</accession>
<comment type="similarity">
    <text evidence="1">Belongs to the transferase hexapeptide repeat family.</text>
</comment>
<dbReference type="Pfam" id="PF00132">
    <property type="entry name" value="Hexapep"/>
    <property type="match status" value="1"/>
</dbReference>
<feature type="domain" description="PglD N-terminal" evidence="2">
    <location>
        <begin position="6"/>
        <end position="84"/>
    </location>
</feature>
<evidence type="ECO:0000256" key="1">
    <source>
        <dbReference type="ARBA" id="ARBA00007274"/>
    </source>
</evidence>
<dbReference type="CDD" id="cd03360">
    <property type="entry name" value="LbH_AT_putative"/>
    <property type="match status" value="1"/>
</dbReference>
<dbReference type="PANTHER" id="PTHR43300">
    <property type="entry name" value="ACETYLTRANSFERASE"/>
    <property type="match status" value="1"/>
</dbReference>
<gene>
    <name evidence="3" type="ORF">FZO59_13450</name>
</gene>
<dbReference type="InterPro" id="IPR041561">
    <property type="entry name" value="PglD_N"/>
</dbReference>
<reference evidence="3 4" key="1">
    <citation type="submission" date="2019-08" db="EMBL/GenBank/DDBJ databases">
        <title>The draft genome of Lelliottia nimipressuralis strain CICC 24156.</title>
        <authorList>
            <person name="Wu W."/>
            <person name="Feng Y."/>
            <person name="Zong Z."/>
        </authorList>
    </citation>
    <scope>NUCLEOTIDE SEQUENCE [LARGE SCALE GENOMIC DNA]</scope>
    <source>
        <strain evidence="3 4">CICC 24156</strain>
    </source>
</reference>
<dbReference type="InterPro" id="IPR020019">
    <property type="entry name" value="AcTrfase_PglD-like"/>
</dbReference>
<dbReference type="InterPro" id="IPR050179">
    <property type="entry name" value="Trans_hexapeptide_repeat"/>
</dbReference>